<dbReference type="Proteomes" id="UP001300348">
    <property type="component" value="Chromosome"/>
</dbReference>
<organism evidence="1 2">
    <name type="scientific">Xenorhabdus griffiniae</name>
    <dbReference type="NCBI Taxonomy" id="351672"/>
    <lineage>
        <taxon>Bacteria</taxon>
        <taxon>Pseudomonadati</taxon>
        <taxon>Pseudomonadota</taxon>
        <taxon>Gammaproteobacteria</taxon>
        <taxon>Enterobacterales</taxon>
        <taxon>Morganellaceae</taxon>
        <taxon>Xenorhabdus</taxon>
    </lineage>
</organism>
<evidence type="ECO:0000313" key="2">
    <source>
        <dbReference type="Proteomes" id="UP001300348"/>
    </source>
</evidence>
<dbReference type="GeneID" id="88856672"/>
<keyword evidence="2" id="KW-1185">Reference proteome</keyword>
<gene>
    <name evidence="1" type="ORF">QL112_013905</name>
</gene>
<name>A0ABY9XEC6_9GAMM</name>
<dbReference type="EMBL" id="CP133647">
    <property type="protein sequence ID" value="WNH00947.1"/>
    <property type="molecule type" value="Genomic_DNA"/>
</dbReference>
<sequence>MKIRLYDDAVIKRTSDYVEITTDQHSKVGMECTMTERMDGGQWGMNELAEYLMDRDLVDSLMEELGKMQRRVA</sequence>
<dbReference type="RefSeq" id="WP_189761291.1">
    <property type="nucleotide sequence ID" value="NZ_CAWPOC010000110.1"/>
</dbReference>
<protein>
    <submittedName>
        <fullName evidence="1">Uncharacterized protein</fullName>
    </submittedName>
</protein>
<evidence type="ECO:0000313" key="1">
    <source>
        <dbReference type="EMBL" id="WNH00947.1"/>
    </source>
</evidence>
<proteinExistence type="predicted"/>
<reference evidence="1 2" key="1">
    <citation type="journal article" date="2023" name="Access Microbiol">
        <title>The genome of a steinernematid-associated Pseudomonas piscis bacterium encodes the biosynthesis of insect toxins.</title>
        <authorList>
            <person name="Awori R.M."/>
            <person name="Hendre P."/>
            <person name="Amugune N.O."/>
        </authorList>
    </citation>
    <scope>NUCLEOTIDE SEQUENCE [LARGE SCALE GENOMIC DNA]</scope>
    <source>
        <strain evidence="1 2">97</strain>
    </source>
</reference>
<accession>A0ABY9XEC6</accession>